<dbReference type="Pfam" id="PF20464">
    <property type="entry name" value="MmeI_N"/>
    <property type="match status" value="1"/>
</dbReference>
<evidence type="ECO:0000313" key="3">
    <source>
        <dbReference type="Proteomes" id="UP001165279"/>
    </source>
</evidence>
<reference evidence="2" key="1">
    <citation type="submission" date="2022-02" db="EMBL/GenBank/DDBJ databases">
        <title>The genome sequence of Ruegeria sp. 1NDH52C.</title>
        <authorList>
            <person name="Du J."/>
        </authorList>
    </citation>
    <scope>NUCLEOTIDE SEQUENCE</scope>
    <source>
        <strain evidence="2">1NDH52C</strain>
    </source>
</reference>
<comment type="caution">
    <text evidence="2">The sequence shown here is derived from an EMBL/GenBank/DDBJ whole genome shotgun (WGS) entry which is preliminary data.</text>
</comment>
<evidence type="ECO:0000259" key="1">
    <source>
        <dbReference type="Pfam" id="PF20464"/>
    </source>
</evidence>
<gene>
    <name evidence="2" type="ORF">MB818_01735</name>
</gene>
<organism evidence="2 3">
    <name type="scientific">Ruegeria alba</name>
    <dbReference type="NCBI Taxonomy" id="2916756"/>
    <lineage>
        <taxon>Bacteria</taxon>
        <taxon>Pseudomonadati</taxon>
        <taxon>Pseudomonadota</taxon>
        <taxon>Alphaproteobacteria</taxon>
        <taxon>Rhodobacterales</taxon>
        <taxon>Roseobacteraceae</taxon>
        <taxon>Ruegeria</taxon>
    </lineage>
</organism>
<keyword evidence="3" id="KW-1185">Reference proteome</keyword>
<proteinExistence type="predicted"/>
<protein>
    <recommendedName>
        <fullName evidence="1">MmeI-like N-terminal domain-containing protein</fullName>
    </recommendedName>
</protein>
<evidence type="ECO:0000313" key="2">
    <source>
        <dbReference type="EMBL" id="MCG6556904.1"/>
    </source>
</evidence>
<name>A0ABS9NRP0_9RHOB</name>
<dbReference type="Proteomes" id="UP001165279">
    <property type="component" value="Unassembled WGS sequence"/>
</dbReference>
<accession>A0ABS9NRP0</accession>
<feature type="domain" description="MmeI-like N-terminal" evidence="1">
    <location>
        <begin position="1"/>
        <end position="159"/>
    </location>
</feature>
<dbReference type="InterPro" id="IPR046817">
    <property type="entry name" value="MmeI_N"/>
</dbReference>
<dbReference type="EMBL" id="JAKOEM010000001">
    <property type="protein sequence ID" value="MCG6556904.1"/>
    <property type="molecule type" value="Genomic_DNA"/>
</dbReference>
<sequence>MNAVEIEEAISALAEQPFDPDEFPFAFLEAFGNKATTIKRLRAGSSNKSDQGGVLQTNNIHLKVCEAGSVTSTLTQLKTSRSTTKAKAKFVLATDGTDLEAEDLTTGETIACAYADFPDHFGFFLPLAGISTVKQIRESAFDIKATGRLNRLYVELLKDNPEWGTAARRHDMNHFMARLVPRCCSAALALQSFVSRAAFPERQ</sequence>